<accession>A0AB39MPE5</accession>
<dbReference type="InterPro" id="IPR007995">
    <property type="entry name" value="DUF742"/>
</dbReference>
<dbReference type="PANTHER" id="PTHR36221:SF1">
    <property type="entry name" value="DUF742 DOMAIN-CONTAINING PROTEIN"/>
    <property type="match status" value="1"/>
</dbReference>
<reference evidence="1" key="1">
    <citation type="submission" date="2024-07" db="EMBL/GenBank/DDBJ databases">
        <authorList>
            <person name="Yu S.T."/>
        </authorList>
    </citation>
    <scope>NUCLEOTIDE SEQUENCE</scope>
    <source>
        <strain evidence="1">R08</strain>
    </source>
</reference>
<proteinExistence type="predicted"/>
<dbReference type="AlphaFoldDB" id="A0AB39MPE5"/>
<name>A0AB39MPE5_9ACTN</name>
<protein>
    <submittedName>
        <fullName evidence="1">DUF742 domain-containing protein</fullName>
    </submittedName>
</protein>
<evidence type="ECO:0000313" key="1">
    <source>
        <dbReference type="EMBL" id="XDQ08012.1"/>
    </source>
</evidence>
<organism evidence="1">
    <name type="scientific">Streptomyces sp. R08</name>
    <dbReference type="NCBI Taxonomy" id="3238624"/>
    <lineage>
        <taxon>Bacteria</taxon>
        <taxon>Bacillati</taxon>
        <taxon>Actinomycetota</taxon>
        <taxon>Actinomycetes</taxon>
        <taxon>Kitasatosporales</taxon>
        <taxon>Streptomycetaceae</taxon>
        <taxon>Streptomyces</taxon>
    </lineage>
</organism>
<dbReference type="Pfam" id="PF05331">
    <property type="entry name" value="DUF742"/>
    <property type="match status" value="1"/>
</dbReference>
<dbReference type="EMBL" id="CP163431">
    <property type="protein sequence ID" value="XDQ08012.1"/>
    <property type="molecule type" value="Genomic_DNA"/>
</dbReference>
<sequence>MIRPYVRTSGRVRPTRSDVRLETLVKSAGVANSTLPPDARRVMTLVGDAKGALAVADIAAALDLPLSTVRIIVSDLLDSRHLATPINARSDQPDISVLQEVLRGLRAKL</sequence>
<dbReference type="RefSeq" id="WP_369192681.1">
    <property type="nucleotide sequence ID" value="NZ_CP163431.1"/>
</dbReference>
<dbReference type="PANTHER" id="PTHR36221">
    <property type="entry name" value="DUF742 DOMAIN-CONTAINING PROTEIN"/>
    <property type="match status" value="1"/>
</dbReference>
<gene>
    <name evidence="1" type="ORF">AB5J58_31405</name>
</gene>